<gene>
    <name evidence="1" type="ORF">E2562_001968</name>
</gene>
<protein>
    <submittedName>
        <fullName evidence="1">Uncharacterized protein</fullName>
    </submittedName>
</protein>
<evidence type="ECO:0000313" key="1">
    <source>
        <dbReference type="EMBL" id="KAF0894675.1"/>
    </source>
</evidence>
<accession>A0A6G1C1Z6</accession>
<evidence type="ECO:0000313" key="2">
    <source>
        <dbReference type="Proteomes" id="UP000479710"/>
    </source>
</evidence>
<comment type="caution">
    <text evidence="1">The sequence shown here is derived from an EMBL/GenBank/DDBJ whole genome shotgun (WGS) entry which is preliminary data.</text>
</comment>
<proteinExistence type="predicted"/>
<dbReference type="Proteomes" id="UP000479710">
    <property type="component" value="Unassembled WGS sequence"/>
</dbReference>
<reference evidence="1 2" key="1">
    <citation type="submission" date="2019-11" db="EMBL/GenBank/DDBJ databases">
        <title>Whole genome sequence of Oryza granulata.</title>
        <authorList>
            <person name="Li W."/>
        </authorList>
    </citation>
    <scope>NUCLEOTIDE SEQUENCE [LARGE SCALE GENOMIC DNA]</scope>
    <source>
        <strain evidence="2">cv. Menghai</strain>
        <tissue evidence="1">Leaf</tissue>
    </source>
</reference>
<organism evidence="1 2">
    <name type="scientific">Oryza meyeriana var. granulata</name>
    <dbReference type="NCBI Taxonomy" id="110450"/>
    <lineage>
        <taxon>Eukaryota</taxon>
        <taxon>Viridiplantae</taxon>
        <taxon>Streptophyta</taxon>
        <taxon>Embryophyta</taxon>
        <taxon>Tracheophyta</taxon>
        <taxon>Spermatophyta</taxon>
        <taxon>Magnoliopsida</taxon>
        <taxon>Liliopsida</taxon>
        <taxon>Poales</taxon>
        <taxon>Poaceae</taxon>
        <taxon>BOP clade</taxon>
        <taxon>Oryzoideae</taxon>
        <taxon>Oryzeae</taxon>
        <taxon>Oryzinae</taxon>
        <taxon>Oryza</taxon>
        <taxon>Oryza meyeriana</taxon>
    </lineage>
</organism>
<sequence>MYLSNVGSARCRGGCGLWREQSSKAAPQQAAAAPRVPGALAAVPRLVLHWALACWLLRATEGGGRREPNRA</sequence>
<dbReference type="EMBL" id="SPHZ02000010">
    <property type="protein sequence ID" value="KAF0894675.1"/>
    <property type="molecule type" value="Genomic_DNA"/>
</dbReference>
<name>A0A6G1C1Z6_9ORYZ</name>
<keyword evidence="2" id="KW-1185">Reference proteome</keyword>
<dbReference type="AlphaFoldDB" id="A0A6G1C1Z6"/>